<sequence>MDLKHILLLEELLNDNLVHLISPLLVLYPEIADGSQRRDHHRQGHGIGSTPPLDQDYHPRDIRLILDHARLPDTKGESSREQVLEAMGNNEVDYVDLIDKMGPKDVDKFWRVYAQIKNKDKNPEYHRKAYARIVQGHQRFESYILIQYWLPYFFDDWANVHEMDWEGVSIILKNSETIEEPVACVFNAHAGAFRKPWSQVHKVDDS</sequence>
<feature type="non-terminal residue" evidence="2">
    <location>
        <position position="206"/>
    </location>
</feature>
<dbReference type="AlphaFoldDB" id="X1DHF8"/>
<feature type="region of interest" description="Disordered" evidence="1">
    <location>
        <begin position="36"/>
        <end position="57"/>
    </location>
</feature>
<protein>
    <submittedName>
        <fullName evidence="2">Uncharacterized protein</fullName>
    </submittedName>
</protein>
<gene>
    <name evidence="2" type="ORF">S01H4_53705</name>
</gene>
<organism evidence="2">
    <name type="scientific">marine sediment metagenome</name>
    <dbReference type="NCBI Taxonomy" id="412755"/>
    <lineage>
        <taxon>unclassified sequences</taxon>
        <taxon>metagenomes</taxon>
        <taxon>ecological metagenomes</taxon>
    </lineage>
</organism>
<comment type="caution">
    <text evidence="2">The sequence shown here is derived from an EMBL/GenBank/DDBJ whole genome shotgun (WGS) entry which is preliminary data.</text>
</comment>
<reference evidence="2" key="1">
    <citation type="journal article" date="2014" name="Front. Microbiol.">
        <title>High frequency of phylogenetically diverse reductive dehalogenase-homologous genes in deep subseafloor sedimentary metagenomes.</title>
        <authorList>
            <person name="Kawai M."/>
            <person name="Futagami T."/>
            <person name="Toyoda A."/>
            <person name="Takaki Y."/>
            <person name="Nishi S."/>
            <person name="Hori S."/>
            <person name="Arai W."/>
            <person name="Tsubouchi T."/>
            <person name="Morono Y."/>
            <person name="Uchiyama I."/>
            <person name="Ito T."/>
            <person name="Fujiyama A."/>
            <person name="Inagaki F."/>
            <person name="Takami H."/>
        </authorList>
    </citation>
    <scope>NUCLEOTIDE SEQUENCE</scope>
    <source>
        <strain evidence="2">Expedition CK06-06</strain>
    </source>
</reference>
<evidence type="ECO:0000313" key="2">
    <source>
        <dbReference type="EMBL" id="GAH07735.1"/>
    </source>
</evidence>
<evidence type="ECO:0000256" key="1">
    <source>
        <dbReference type="SAM" id="MobiDB-lite"/>
    </source>
</evidence>
<proteinExistence type="predicted"/>
<accession>X1DHF8</accession>
<dbReference type="EMBL" id="BART01030831">
    <property type="protein sequence ID" value="GAH07735.1"/>
    <property type="molecule type" value="Genomic_DNA"/>
</dbReference>
<name>X1DHF8_9ZZZZ</name>